<dbReference type="PANTHER" id="PTHR30244:SF34">
    <property type="entry name" value="DTDP-4-AMINO-4,6-DIDEOXYGALACTOSE TRANSAMINASE"/>
    <property type="match status" value="1"/>
</dbReference>
<evidence type="ECO:0000256" key="2">
    <source>
        <dbReference type="ARBA" id="ARBA00022898"/>
    </source>
</evidence>
<evidence type="ECO:0000256" key="5">
    <source>
        <dbReference type="SAM" id="MobiDB-lite"/>
    </source>
</evidence>
<dbReference type="EMBL" id="JAAGNX010000003">
    <property type="protein sequence ID" value="NDV63048.1"/>
    <property type="molecule type" value="Genomic_DNA"/>
</dbReference>
<name>A0A6B2M283_9BACT</name>
<organism evidence="6 7">
    <name type="scientific">Oceanipulchritudo coccoides</name>
    <dbReference type="NCBI Taxonomy" id="2706888"/>
    <lineage>
        <taxon>Bacteria</taxon>
        <taxon>Pseudomonadati</taxon>
        <taxon>Verrucomicrobiota</taxon>
        <taxon>Opitutia</taxon>
        <taxon>Puniceicoccales</taxon>
        <taxon>Oceanipulchritudinaceae</taxon>
        <taxon>Oceanipulchritudo</taxon>
    </lineage>
</organism>
<evidence type="ECO:0000256" key="4">
    <source>
        <dbReference type="RuleBase" id="RU004508"/>
    </source>
</evidence>
<dbReference type="PANTHER" id="PTHR30244">
    <property type="entry name" value="TRANSAMINASE"/>
    <property type="match status" value="1"/>
</dbReference>
<dbReference type="InterPro" id="IPR015422">
    <property type="entry name" value="PyrdxlP-dep_Trfase_small"/>
</dbReference>
<dbReference type="SUPFAM" id="SSF53383">
    <property type="entry name" value="PLP-dependent transferases"/>
    <property type="match status" value="1"/>
</dbReference>
<keyword evidence="2 4" id="KW-0663">Pyridoxal phosphate</keyword>
<reference evidence="6 7" key="1">
    <citation type="submission" date="2020-02" db="EMBL/GenBank/DDBJ databases">
        <title>Albibacoteraceae fam. nov., the first described family within the subdivision 4 Verrucomicrobia.</title>
        <authorList>
            <person name="Xi F."/>
        </authorList>
    </citation>
    <scope>NUCLEOTIDE SEQUENCE [LARGE SCALE GENOMIC DNA]</scope>
    <source>
        <strain evidence="6 7">CK1056</strain>
    </source>
</reference>
<dbReference type="InterPro" id="IPR015424">
    <property type="entry name" value="PyrdxlP-dep_Trfase"/>
</dbReference>
<evidence type="ECO:0000256" key="3">
    <source>
        <dbReference type="ARBA" id="ARBA00037999"/>
    </source>
</evidence>
<dbReference type="AlphaFoldDB" id="A0A6B2M283"/>
<evidence type="ECO:0000313" key="7">
    <source>
        <dbReference type="Proteomes" id="UP000478417"/>
    </source>
</evidence>
<dbReference type="RefSeq" id="WP_163966014.1">
    <property type="nucleotide sequence ID" value="NZ_JAAGNX010000003.1"/>
</dbReference>
<dbReference type="InterPro" id="IPR015421">
    <property type="entry name" value="PyrdxlP-dep_Trfase_major"/>
</dbReference>
<dbReference type="Proteomes" id="UP000478417">
    <property type="component" value="Unassembled WGS sequence"/>
</dbReference>
<evidence type="ECO:0000313" key="6">
    <source>
        <dbReference type="EMBL" id="NDV63048.1"/>
    </source>
</evidence>
<dbReference type="GO" id="GO:0008483">
    <property type="term" value="F:transaminase activity"/>
    <property type="evidence" value="ECO:0007669"/>
    <property type="project" value="TreeGrafter"/>
</dbReference>
<dbReference type="Gene3D" id="3.90.1150.10">
    <property type="entry name" value="Aspartate Aminotransferase, domain 1"/>
    <property type="match status" value="1"/>
</dbReference>
<comment type="caution">
    <text evidence="6">The sequence shown here is derived from an EMBL/GenBank/DDBJ whole genome shotgun (WGS) entry which is preliminary data.</text>
</comment>
<sequence length="480" mass="53589">MSKSPEALKAEILKLTREYSRLVHANNRPGDDPLHPGNGQKNDSGNLSVPYAGRVFDEDEVEAAVSSTLDFWLTLGKEGDALQEELAKFLGIKKSILTNSGSSANLLAVSSLTSHKLPKEKRLRPGDEVITCAAGFPTTVSPMIQNQLVPVFLDNNPVTGNVDFSGLEEAFVPGKTKALMFAHTLGNPFDLKTAIDFCKKHDLWLIEDNCDALGCSYTMPDGTTQYTGTWGDLSTQSFYPPHHLTMGEGGAVNIRRDMKLKILVESFRDWGRDCWCASGIDNTCNKRFGWQLGELPEGYDHKYIYSHIGYNIKPLDTQAAIGRQQVKKLPKFIQARKDNWEFLRKGLAGMDEFFEFCLPTHATGWSPDGFTWDGSGCRVDCSWFGFMLLVRPEAPFTKSAFAKHLDQKKIGNRMLFGGNLVRQPAFVQLKKDYPEAFRVVGDLVGADRIMNEAIFIGVYPGLTKGQMEYMIDGIQEFVRR</sequence>
<dbReference type="NCBIfam" id="NF011936">
    <property type="entry name" value="PRK15407.1"/>
    <property type="match status" value="1"/>
</dbReference>
<comment type="cofactor">
    <cofactor evidence="1">
        <name>pyridoxal 5'-phosphate</name>
        <dbReference type="ChEBI" id="CHEBI:597326"/>
    </cofactor>
</comment>
<evidence type="ECO:0000256" key="1">
    <source>
        <dbReference type="ARBA" id="ARBA00001933"/>
    </source>
</evidence>
<dbReference type="Gene3D" id="3.40.640.10">
    <property type="entry name" value="Type I PLP-dependent aspartate aminotransferase-like (Major domain)"/>
    <property type="match status" value="1"/>
</dbReference>
<dbReference type="GO" id="GO:0030170">
    <property type="term" value="F:pyridoxal phosphate binding"/>
    <property type="evidence" value="ECO:0007669"/>
    <property type="project" value="TreeGrafter"/>
</dbReference>
<feature type="region of interest" description="Disordered" evidence="5">
    <location>
        <begin position="24"/>
        <end position="48"/>
    </location>
</feature>
<protein>
    <submittedName>
        <fullName evidence="6">Lipopolysaccharide biosynthesis protein RfbH</fullName>
    </submittedName>
</protein>
<gene>
    <name evidence="6" type="primary">rfbH</name>
    <name evidence="6" type="ORF">G0Q06_11340</name>
</gene>
<comment type="similarity">
    <text evidence="3 4">Belongs to the DegT/DnrJ/EryC1 family.</text>
</comment>
<dbReference type="Pfam" id="PF01041">
    <property type="entry name" value="DegT_DnrJ_EryC1"/>
    <property type="match status" value="1"/>
</dbReference>
<proteinExistence type="inferred from homology"/>
<dbReference type="InterPro" id="IPR000653">
    <property type="entry name" value="DegT/StrS_aminotransferase"/>
</dbReference>
<dbReference type="GO" id="GO:0000271">
    <property type="term" value="P:polysaccharide biosynthetic process"/>
    <property type="evidence" value="ECO:0007669"/>
    <property type="project" value="TreeGrafter"/>
</dbReference>
<accession>A0A6B2M283</accession>
<dbReference type="FunFam" id="3.40.640.10:FF:000079">
    <property type="entry name" value="LPS biosynthesis protein"/>
    <property type="match status" value="1"/>
</dbReference>
<keyword evidence="7" id="KW-1185">Reference proteome</keyword>